<name>A0AAE6QM07_9PSED</name>
<reference evidence="1 2" key="1">
    <citation type="submission" date="2019-11" db="EMBL/GenBank/DDBJ databases">
        <title>Complete genome sequence of Pseudomonas syringae pv. coronafaciens isolate B19001 originated in imported oat cereal.</title>
        <authorList>
            <person name="Kim S.M."/>
            <person name="Lee B.C."/>
            <person name="Seo S.J."/>
            <person name="Lee J.E."/>
            <person name="Choi N.J."/>
            <person name="Park J.H."/>
        </authorList>
    </citation>
    <scope>NUCLEOTIDE SEQUENCE [LARGE SCALE GENOMIC DNA]</scope>
    <source>
        <strain evidence="1 2">B19001</strain>
        <plasmid evidence="1 2">unnamed2</plasmid>
    </source>
</reference>
<evidence type="ECO:0000313" key="2">
    <source>
        <dbReference type="Proteomes" id="UP000423413"/>
    </source>
</evidence>
<sequence length="179" mass="20169">MLGITSALLCIAFFHISVTLEYDSFTSHLHQFVRSKGQTVAQDIQNRREALAELAQDSKARSYTAQIRDLYDVIENALDSGVSRTVIHQKLVDTGLAISLRHFDQALYRIRKSHKRAGQVKHPLPEKIDSAAVSTPTLLNGEKITPNANFRQSMRQIREEVENTNWAEVISDANRTAKP</sequence>
<gene>
    <name evidence="1" type="ORF">GMO17_27890</name>
</gene>
<organism evidence="1 2">
    <name type="scientific">Pseudomonas coronafaciens pv. coronafaciens</name>
    <dbReference type="NCBI Taxonomy" id="235275"/>
    <lineage>
        <taxon>Bacteria</taxon>
        <taxon>Pseudomonadati</taxon>
        <taxon>Pseudomonadota</taxon>
        <taxon>Gammaproteobacteria</taxon>
        <taxon>Pseudomonadales</taxon>
        <taxon>Pseudomonadaceae</taxon>
        <taxon>Pseudomonas</taxon>
        <taxon>Pseudomonas coronafaciens</taxon>
    </lineage>
</organism>
<dbReference type="RefSeq" id="WP_191892902.1">
    <property type="nucleotide sequence ID" value="NZ_CP046443.1"/>
</dbReference>
<dbReference type="EMBL" id="CP046443">
    <property type="protein sequence ID" value="QGT84960.1"/>
    <property type="molecule type" value="Genomic_DNA"/>
</dbReference>
<dbReference type="Proteomes" id="UP000423413">
    <property type="component" value="Plasmid unnamed2"/>
</dbReference>
<dbReference type="AlphaFoldDB" id="A0AAE6QM07"/>
<proteinExistence type="predicted"/>
<accession>A0AAE6QM07</accession>
<protein>
    <submittedName>
        <fullName evidence="1">Uncharacterized protein</fullName>
    </submittedName>
</protein>
<geneLocation type="plasmid" evidence="1 2">
    <name>unnamed2</name>
</geneLocation>
<evidence type="ECO:0000313" key="1">
    <source>
        <dbReference type="EMBL" id="QGT84960.1"/>
    </source>
</evidence>
<keyword evidence="1" id="KW-0614">Plasmid</keyword>